<evidence type="ECO:0000313" key="2">
    <source>
        <dbReference type="EMBL" id="SIT60054.1"/>
    </source>
</evidence>
<keyword evidence="1" id="KW-0812">Transmembrane</keyword>
<sequence length="68" mass="7456">MEAAKGSCLTSSQAIAASVTNPFMVTAAFTIFFELELFFIRIFAIARWLRRFAGRMAGAALNPHSVKT</sequence>
<dbReference type="EMBL" id="FTPD01000082">
    <property type="protein sequence ID" value="SIT60054.1"/>
    <property type="molecule type" value="Genomic_DNA"/>
</dbReference>
<proteinExistence type="predicted"/>
<keyword evidence="1" id="KW-1133">Transmembrane helix</keyword>
<evidence type="ECO:0000256" key="1">
    <source>
        <dbReference type="SAM" id="Phobius"/>
    </source>
</evidence>
<keyword evidence="3" id="KW-1185">Reference proteome</keyword>
<dbReference type="STRING" id="1631249.BQ8794_90219"/>
<protein>
    <submittedName>
        <fullName evidence="2">Uncharacterized protein</fullName>
    </submittedName>
</protein>
<reference evidence="3" key="1">
    <citation type="submission" date="2017-01" db="EMBL/GenBank/DDBJ databases">
        <authorList>
            <person name="Brunel B."/>
        </authorList>
    </citation>
    <scope>NUCLEOTIDE SEQUENCE [LARGE SCALE GENOMIC DNA]</scope>
</reference>
<name>A0A1R3VLB0_9HYPH</name>
<evidence type="ECO:0000313" key="3">
    <source>
        <dbReference type="Proteomes" id="UP000188388"/>
    </source>
</evidence>
<dbReference type="AlphaFoldDB" id="A0A1R3VLB0"/>
<organism evidence="2 3">
    <name type="scientific">Mesorhizobium prunaredense</name>
    <dbReference type="NCBI Taxonomy" id="1631249"/>
    <lineage>
        <taxon>Bacteria</taxon>
        <taxon>Pseudomonadati</taxon>
        <taxon>Pseudomonadota</taxon>
        <taxon>Alphaproteobacteria</taxon>
        <taxon>Hyphomicrobiales</taxon>
        <taxon>Phyllobacteriaceae</taxon>
        <taxon>Mesorhizobium</taxon>
    </lineage>
</organism>
<gene>
    <name evidence="2" type="ORF">BQ8794_90219</name>
</gene>
<accession>A0A1R3VLB0</accession>
<dbReference type="Proteomes" id="UP000188388">
    <property type="component" value="Unassembled WGS sequence"/>
</dbReference>
<feature type="transmembrane region" description="Helical" evidence="1">
    <location>
        <begin position="23"/>
        <end position="46"/>
    </location>
</feature>
<keyword evidence="1" id="KW-0472">Membrane</keyword>